<dbReference type="Proteomes" id="UP000658793">
    <property type="component" value="Unassembled WGS sequence"/>
</dbReference>
<dbReference type="InterPro" id="IPR016024">
    <property type="entry name" value="ARM-type_fold"/>
</dbReference>
<comment type="caution">
    <text evidence="2">The sequence shown here is derived from an EMBL/GenBank/DDBJ whole genome shotgun (WGS) entry which is preliminary data.</text>
</comment>
<keyword evidence="1" id="KW-0812">Transmembrane</keyword>
<dbReference type="EMBL" id="BMGA01000006">
    <property type="protein sequence ID" value="GGA82606.1"/>
    <property type="molecule type" value="Genomic_DNA"/>
</dbReference>
<dbReference type="SUPFAM" id="SSF48371">
    <property type="entry name" value="ARM repeat"/>
    <property type="match status" value="1"/>
</dbReference>
<feature type="transmembrane region" description="Helical" evidence="1">
    <location>
        <begin position="6"/>
        <end position="28"/>
    </location>
</feature>
<reference evidence="3" key="1">
    <citation type="journal article" date="2019" name="Int. J. Syst. Evol. Microbiol.">
        <title>The Global Catalogue of Microorganisms (GCM) 10K type strain sequencing project: providing services to taxonomists for standard genome sequencing and annotation.</title>
        <authorList>
            <consortium name="The Broad Institute Genomics Platform"/>
            <consortium name="The Broad Institute Genome Sequencing Center for Infectious Disease"/>
            <person name="Wu L."/>
            <person name="Ma J."/>
        </authorList>
    </citation>
    <scope>NUCLEOTIDE SEQUENCE [LARGE SCALE GENOMIC DNA]</scope>
    <source>
        <strain evidence="3">CGMCC 1.12811</strain>
    </source>
</reference>
<gene>
    <name evidence="2" type="ORF">GCM10008015_24180</name>
</gene>
<organism evidence="2 3">
    <name type="scientific">Flavobacterium palustre</name>
    <dbReference type="NCBI Taxonomy" id="1476463"/>
    <lineage>
        <taxon>Bacteria</taxon>
        <taxon>Pseudomonadati</taxon>
        <taxon>Bacteroidota</taxon>
        <taxon>Flavobacteriia</taxon>
        <taxon>Flavobacteriales</taxon>
        <taxon>Flavobacteriaceae</taxon>
        <taxon>Flavobacterium</taxon>
    </lineage>
</organism>
<evidence type="ECO:0000313" key="2">
    <source>
        <dbReference type="EMBL" id="GGA82606.1"/>
    </source>
</evidence>
<accession>A0ABQ1HLZ4</accession>
<protein>
    <recommendedName>
        <fullName evidence="4">HEAT repeat domain-containing protein</fullName>
    </recommendedName>
</protein>
<name>A0ABQ1HLZ4_9FLAO</name>
<evidence type="ECO:0000256" key="1">
    <source>
        <dbReference type="SAM" id="Phobius"/>
    </source>
</evidence>
<proteinExistence type="predicted"/>
<dbReference type="InterPro" id="IPR011989">
    <property type="entry name" value="ARM-like"/>
</dbReference>
<keyword evidence="3" id="KW-1185">Reference proteome</keyword>
<evidence type="ECO:0000313" key="3">
    <source>
        <dbReference type="Proteomes" id="UP000658793"/>
    </source>
</evidence>
<keyword evidence="1" id="KW-0472">Membrane</keyword>
<dbReference type="Gene3D" id="1.25.10.10">
    <property type="entry name" value="Leucine-rich Repeat Variant"/>
    <property type="match status" value="1"/>
</dbReference>
<keyword evidence="1" id="KW-1133">Transmembrane helix</keyword>
<sequence length="351" mass="40597">MNLTYTLTHIILPILGLAFLVLTILLILNRFFINLREPKINAVKTKIDDFLTTLVFSSYDDTELASEIENFKKEIPFDKRWCKKIVLNKIIFLKRNLKGDIVKISHFIYEQFDLFNYSISLLKSKKKYLNCLGMYHLKALEYHKGKNYVTPFLNHKNRILNSSAYLTIISLEPENLGLLYNYQKPIYLAGEINIMNIVHQKKPPVPSNLKDWIHSPNPSVVRLGIKLMAFYNYTNENQSIAAHLKSDDEKIRFAVIGAIRQLFLFDTEKNLIELFSSETKTNQIEILKTLAVIGGEDAEEFINSLLKESIDSDIKLRAVKSLSKMNSTYIENIIGNHEIIKMIQHVKIPSI</sequence>
<evidence type="ECO:0008006" key="4">
    <source>
        <dbReference type="Google" id="ProtNLM"/>
    </source>
</evidence>